<dbReference type="Proteomes" id="UP000250235">
    <property type="component" value="Unassembled WGS sequence"/>
</dbReference>
<name>A0A2Z7C7V6_9LAMI</name>
<protein>
    <submittedName>
        <fullName evidence="1">Uncharacterized protein</fullName>
    </submittedName>
</protein>
<evidence type="ECO:0000313" key="2">
    <source>
        <dbReference type="Proteomes" id="UP000250235"/>
    </source>
</evidence>
<gene>
    <name evidence="1" type="ORF">F511_22921</name>
</gene>
<reference evidence="1 2" key="1">
    <citation type="journal article" date="2015" name="Proc. Natl. Acad. Sci. U.S.A.">
        <title>The resurrection genome of Boea hygrometrica: A blueprint for survival of dehydration.</title>
        <authorList>
            <person name="Xiao L."/>
            <person name="Yang G."/>
            <person name="Zhang L."/>
            <person name="Yang X."/>
            <person name="Zhao S."/>
            <person name="Ji Z."/>
            <person name="Zhou Q."/>
            <person name="Hu M."/>
            <person name="Wang Y."/>
            <person name="Chen M."/>
            <person name="Xu Y."/>
            <person name="Jin H."/>
            <person name="Xiao X."/>
            <person name="Hu G."/>
            <person name="Bao F."/>
            <person name="Hu Y."/>
            <person name="Wan P."/>
            <person name="Li L."/>
            <person name="Deng X."/>
            <person name="Kuang T."/>
            <person name="Xiang C."/>
            <person name="Zhu J.K."/>
            <person name="Oliver M.J."/>
            <person name="He Y."/>
        </authorList>
    </citation>
    <scope>NUCLEOTIDE SEQUENCE [LARGE SCALE GENOMIC DNA]</scope>
    <source>
        <strain evidence="2">cv. XS01</strain>
    </source>
</reference>
<dbReference type="EMBL" id="KQ999880">
    <property type="protein sequence ID" value="KZV40720.1"/>
    <property type="molecule type" value="Genomic_DNA"/>
</dbReference>
<organism evidence="1 2">
    <name type="scientific">Dorcoceras hygrometricum</name>
    <dbReference type="NCBI Taxonomy" id="472368"/>
    <lineage>
        <taxon>Eukaryota</taxon>
        <taxon>Viridiplantae</taxon>
        <taxon>Streptophyta</taxon>
        <taxon>Embryophyta</taxon>
        <taxon>Tracheophyta</taxon>
        <taxon>Spermatophyta</taxon>
        <taxon>Magnoliopsida</taxon>
        <taxon>eudicotyledons</taxon>
        <taxon>Gunneridae</taxon>
        <taxon>Pentapetalae</taxon>
        <taxon>asterids</taxon>
        <taxon>lamiids</taxon>
        <taxon>Lamiales</taxon>
        <taxon>Gesneriaceae</taxon>
        <taxon>Didymocarpoideae</taxon>
        <taxon>Trichosporeae</taxon>
        <taxon>Loxocarpinae</taxon>
        <taxon>Dorcoceras</taxon>
    </lineage>
</organism>
<accession>A0A2Z7C7V6</accession>
<sequence length="50" mass="5938">MKSMLCYALLCYALLCYAMLCSVMLCSVLSKLYKNEEKVEEEEQDQFWGW</sequence>
<proteinExistence type="predicted"/>
<keyword evidence="2" id="KW-1185">Reference proteome</keyword>
<evidence type="ECO:0000313" key="1">
    <source>
        <dbReference type="EMBL" id="KZV40720.1"/>
    </source>
</evidence>
<dbReference type="AlphaFoldDB" id="A0A2Z7C7V6"/>